<dbReference type="Proteomes" id="UP000324021">
    <property type="component" value="Unassembled WGS sequence"/>
</dbReference>
<dbReference type="InterPro" id="IPR050678">
    <property type="entry name" value="DNA_Partitioning_ATPase"/>
</dbReference>
<reference evidence="2 3" key="1">
    <citation type="submission" date="2016-10" db="EMBL/GenBank/DDBJ databases">
        <authorList>
            <person name="Varghese N."/>
            <person name="Submissions S."/>
        </authorList>
    </citation>
    <scope>NUCLEOTIDE SEQUENCE [LARGE SCALE GENOMIC DNA]</scope>
    <source>
        <strain evidence="2 3">CDM_1</strain>
    </source>
</reference>
<accession>A0A1G6Z1M7</accession>
<feature type="domain" description="AAA" evidence="1">
    <location>
        <begin position="13"/>
        <end position="175"/>
    </location>
</feature>
<evidence type="ECO:0000259" key="1">
    <source>
        <dbReference type="Pfam" id="PF13614"/>
    </source>
</evidence>
<dbReference type="SUPFAM" id="SSF52540">
    <property type="entry name" value="P-loop containing nucleoside triphosphate hydrolases"/>
    <property type="match status" value="1"/>
</dbReference>
<organism evidence="2 3">
    <name type="scientific">Natrinema hispanicum</name>
    <dbReference type="NCBI Taxonomy" id="392421"/>
    <lineage>
        <taxon>Archaea</taxon>
        <taxon>Methanobacteriati</taxon>
        <taxon>Methanobacteriota</taxon>
        <taxon>Stenosarchaea group</taxon>
        <taxon>Halobacteria</taxon>
        <taxon>Halobacteriales</taxon>
        <taxon>Natrialbaceae</taxon>
        <taxon>Natrinema</taxon>
    </lineage>
</organism>
<dbReference type="InterPro" id="IPR027417">
    <property type="entry name" value="P-loop_NTPase"/>
</dbReference>
<dbReference type="AlphaFoldDB" id="A0A1G6Z1M7"/>
<dbReference type="InterPro" id="IPR025669">
    <property type="entry name" value="AAA_dom"/>
</dbReference>
<name>A0A1G6Z1M7_9EURY</name>
<dbReference type="Gene3D" id="3.40.50.300">
    <property type="entry name" value="P-loop containing nucleotide triphosphate hydrolases"/>
    <property type="match status" value="1"/>
</dbReference>
<dbReference type="PANTHER" id="PTHR13696">
    <property type="entry name" value="P-LOOP CONTAINING NUCLEOSIDE TRIPHOSPHATE HYDROLASE"/>
    <property type="match status" value="1"/>
</dbReference>
<protein>
    <submittedName>
        <fullName evidence="2">Chromosome partitioning protein</fullName>
    </submittedName>
</protein>
<evidence type="ECO:0000313" key="3">
    <source>
        <dbReference type="Proteomes" id="UP000324021"/>
    </source>
</evidence>
<dbReference type="CDD" id="cd02042">
    <property type="entry name" value="ParAB_family"/>
    <property type="match status" value="1"/>
</dbReference>
<dbReference type="EMBL" id="FMZP01000082">
    <property type="protein sequence ID" value="SDD96441.1"/>
    <property type="molecule type" value="Genomic_DNA"/>
</dbReference>
<dbReference type="RefSeq" id="WP_149782715.1">
    <property type="nucleotide sequence ID" value="NZ_FMZP01000082.1"/>
</dbReference>
<dbReference type="PANTHER" id="PTHR13696:SF99">
    <property type="entry name" value="COBYRINIC ACID AC-DIAMIDE SYNTHASE"/>
    <property type="match status" value="1"/>
</dbReference>
<evidence type="ECO:0000313" key="2">
    <source>
        <dbReference type="EMBL" id="SDD96441.1"/>
    </source>
</evidence>
<proteinExistence type="predicted"/>
<sequence length="292" mass="32568">MASDSELTKNPRAVAVNVLKGGFGKSTTAINLARELAERNGRVLLVDLDDNGHTTFNLGYRDQYESDNHVQEVLLDGADPLDHVVPVTDDFDLLPSHEALEEVETNLKSAMASSQRLNRNVVDPLLGDTYSYIVVDTPANRGKLNDNALFATKNLIVPLRPESGWESGITQTNKRLIQEARQYFDLKLLALVPTDLSERLDQDTRDRNLLYAINSRDELASCVPNFAHLSAADWEAIDAGNYNGDLPGIRHRASIDKAHRARKPLRDYDPECDQLKCYEELAQIVENGGVMR</sequence>
<dbReference type="Pfam" id="PF13614">
    <property type="entry name" value="AAA_31"/>
    <property type="match status" value="1"/>
</dbReference>
<gene>
    <name evidence="2" type="ORF">SAMN05192552_10822</name>
</gene>